<reference evidence="1 2" key="1">
    <citation type="submission" date="2023-01" db="EMBL/GenBank/DDBJ databases">
        <title>Novel diversity within Roseofilum (Cyanobacteria; Desertifilaceae) from marine benthic mats with descriptions of four novel species.</title>
        <authorList>
            <person name="Wang Y."/>
            <person name="Berthold D.E."/>
            <person name="Hu J."/>
            <person name="Lefler F.W."/>
            <person name="Laughinghouse H.D. IV."/>
        </authorList>
    </citation>
    <scope>NUCLEOTIDE SEQUENCE [LARGE SCALE GENOMIC DNA]</scope>
    <source>
        <strain evidence="1 2">BLCC-M143</strain>
    </source>
</reference>
<dbReference type="PANTHER" id="PTHR36558:SF1">
    <property type="entry name" value="RESTRICTION ENDONUCLEASE DOMAIN-CONTAINING PROTEIN-RELATED"/>
    <property type="match status" value="1"/>
</dbReference>
<comment type="caution">
    <text evidence="1">The sequence shown here is derived from an EMBL/GenBank/DDBJ whole genome shotgun (WGS) entry which is preliminary data.</text>
</comment>
<dbReference type="Proteomes" id="UP001232992">
    <property type="component" value="Unassembled WGS sequence"/>
</dbReference>
<evidence type="ECO:0000313" key="2">
    <source>
        <dbReference type="Proteomes" id="UP001232992"/>
    </source>
</evidence>
<name>A0ABT7BZ54_9CYAN</name>
<gene>
    <name evidence="1" type="ORF">PMH09_11055</name>
</gene>
<evidence type="ECO:0000313" key="1">
    <source>
        <dbReference type="EMBL" id="MDJ1183726.1"/>
    </source>
</evidence>
<dbReference type="PANTHER" id="PTHR36558">
    <property type="entry name" value="GLR1098 PROTEIN"/>
    <property type="match status" value="1"/>
</dbReference>
<organism evidence="1 2">
    <name type="scientific">Roseofilum casamattae BLCC-M143</name>
    <dbReference type="NCBI Taxonomy" id="3022442"/>
    <lineage>
        <taxon>Bacteria</taxon>
        <taxon>Bacillati</taxon>
        <taxon>Cyanobacteriota</taxon>
        <taxon>Cyanophyceae</taxon>
        <taxon>Desertifilales</taxon>
        <taxon>Desertifilaceae</taxon>
        <taxon>Roseofilum</taxon>
        <taxon>Roseofilum casamattae</taxon>
    </lineage>
</organism>
<sequence>MVALSESYFMTPEEYLEREAQSTIRHEYIDGKMYAVSGNVEIFRRTGDRQWSFESYSPDSQTFPLQSLDLNISFAELYEKTDIN</sequence>
<dbReference type="EMBL" id="JAQOSQ010000009">
    <property type="protein sequence ID" value="MDJ1183726.1"/>
    <property type="molecule type" value="Genomic_DNA"/>
</dbReference>
<proteinExistence type="predicted"/>
<keyword evidence="2" id="KW-1185">Reference proteome</keyword>
<accession>A0ABT7BZ54</accession>
<evidence type="ECO:0008006" key="3">
    <source>
        <dbReference type="Google" id="ProtNLM"/>
    </source>
</evidence>
<dbReference type="RefSeq" id="WP_283758378.1">
    <property type="nucleotide sequence ID" value="NZ_JAQOSQ010000009.1"/>
</dbReference>
<protein>
    <recommendedName>
        <fullName evidence="3">Uma2 family endonuclease</fullName>
    </recommendedName>
</protein>